<feature type="compositionally biased region" description="Pro residues" evidence="1">
    <location>
        <begin position="160"/>
        <end position="170"/>
    </location>
</feature>
<accession>A0A3B0PYI3</accession>
<dbReference type="NCBIfam" id="NF046087">
    <property type="entry name" value="T3SS_scaff_SemD"/>
    <property type="match status" value="1"/>
</dbReference>
<evidence type="ECO:0000256" key="1">
    <source>
        <dbReference type="SAM" id="MobiDB-lite"/>
    </source>
</evidence>
<sequence length="486" mass="51397">MGINPSGRGNNNDLWISGAHNEHPDVQDAGSSSGTAGSHSVSTQNNTSETSGFLSRIGAAVRNFFSGMFRGSSSSQTSSRASSPQSTPSGSRRSSNVSDMEVDGAGSDTGSIKSTSSTGSSDSSRSTEGAAKGLQKKGYTPGVKVPSPTVPRRGRIQRPNTPPPPPPPSTPSTSGTPVRAAPPPPPTAGTSQAPSTSGTGPKKRKAPQPPGGEPARPKLQRRDSISSFSSTDSTVSTESGIVESASIADRLKAEIEIVNTTKQAQLDALSLQIKDRWTSQETQDPVAYKISSMQTLAARLGKARAEARQEVGILRPGISEAPLKTAISQSRSIWDLGEKEQRQDGESVLLQVLVRMGLEGSLLSSEVDYVDYVNQLIGEYGDAEEGYNWQPTMQSLAHDLNGIRNSNPNGMQKFWSSFAGKGEVIVRSLNNKFMAANTGNYDPSSVKVDTRWNLGALDLMKSLNPAVYVKTTSVLGVDAFSLPEED</sequence>
<dbReference type="AlphaFoldDB" id="A0A3B0PYI3"/>
<evidence type="ECO:0000313" key="2">
    <source>
        <dbReference type="EMBL" id="SYX08555.1"/>
    </source>
</evidence>
<feature type="compositionally biased region" description="Low complexity" evidence="1">
    <location>
        <begin position="225"/>
        <end position="239"/>
    </location>
</feature>
<dbReference type="Proteomes" id="UP000258476">
    <property type="component" value="Chromosome"/>
</dbReference>
<feature type="compositionally biased region" description="Polar residues" evidence="1">
    <location>
        <begin position="44"/>
        <end position="53"/>
    </location>
</feature>
<dbReference type="RefSeq" id="WP_117273759.1">
    <property type="nucleotide sequence ID" value="NZ_LS992154.1"/>
</dbReference>
<organism evidence="2 3">
    <name type="scientific">Chlamydia poikilotherma</name>
    <dbReference type="NCBI Taxonomy" id="1967783"/>
    <lineage>
        <taxon>Bacteria</taxon>
        <taxon>Pseudomonadati</taxon>
        <taxon>Chlamydiota</taxon>
        <taxon>Chlamydiia</taxon>
        <taxon>Chlamydiales</taxon>
        <taxon>Chlamydiaceae</taxon>
        <taxon>Chlamydia/Chlamydophila group</taxon>
        <taxon>Chlamydia</taxon>
    </lineage>
</organism>
<proteinExistence type="predicted"/>
<dbReference type="OrthoDB" id="19209at2"/>
<feature type="compositionally biased region" description="Low complexity" evidence="1">
    <location>
        <begin position="188"/>
        <end position="200"/>
    </location>
</feature>
<evidence type="ECO:0000313" key="3">
    <source>
        <dbReference type="Proteomes" id="UP000258476"/>
    </source>
</evidence>
<feature type="region of interest" description="Disordered" evidence="1">
    <location>
        <begin position="1"/>
        <end position="54"/>
    </location>
</feature>
<name>A0A3B0PYI3_9CHLA</name>
<feature type="compositionally biased region" description="Low complexity" evidence="1">
    <location>
        <begin position="70"/>
        <end position="95"/>
    </location>
</feature>
<feature type="region of interest" description="Disordered" evidence="1">
    <location>
        <begin position="68"/>
        <end position="239"/>
    </location>
</feature>
<feature type="compositionally biased region" description="Low complexity" evidence="1">
    <location>
        <begin position="29"/>
        <end position="43"/>
    </location>
</feature>
<keyword evidence="3" id="KW-1185">Reference proteome</keyword>
<feature type="compositionally biased region" description="Low complexity" evidence="1">
    <location>
        <begin position="106"/>
        <end position="129"/>
    </location>
</feature>
<gene>
    <name evidence="2" type="ORF">C834K_0070</name>
</gene>
<protein>
    <submittedName>
        <fullName evidence="2">Uncharacterized protein</fullName>
    </submittedName>
</protein>
<dbReference type="EMBL" id="LS992154">
    <property type="protein sequence ID" value="SYX08555.1"/>
    <property type="molecule type" value="Genomic_DNA"/>
</dbReference>
<reference evidence="3" key="1">
    <citation type="submission" date="2017-11" db="EMBL/GenBank/DDBJ databases">
        <authorList>
            <person name="Seth-Smith MB H."/>
        </authorList>
    </citation>
    <scope>NUCLEOTIDE SEQUENCE [LARGE SCALE GENOMIC DNA]</scope>
</reference>
<dbReference type="KEGG" id="chla:C834K_0070"/>